<dbReference type="EMBL" id="JACIIV010000043">
    <property type="protein sequence ID" value="MBB6229335.1"/>
    <property type="molecule type" value="Genomic_DNA"/>
</dbReference>
<evidence type="ECO:0000256" key="4">
    <source>
        <dbReference type="ARBA" id="ARBA00022989"/>
    </source>
</evidence>
<protein>
    <submittedName>
        <fullName evidence="8">Drug/metabolite transporter (DMT)-like permease</fullName>
    </submittedName>
</protein>
<dbReference type="InterPro" id="IPR000620">
    <property type="entry name" value="EamA_dom"/>
</dbReference>
<feature type="transmembrane region" description="Helical" evidence="6">
    <location>
        <begin position="6"/>
        <end position="21"/>
    </location>
</feature>
<keyword evidence="3 6" id="KW-0812">Transmembrane</keyword>
<evidence type="ECO:0000256" key="6">
    <source>
        <dbReference type="SAM" id="Phobius"/>
    </source>
</evidence>
<proteinExistence type="inferred from homology"/>
<dbReference type="SUPFAM" id="SSF103481">
    <property type="entry name" value="Multidrug resistance efflux transporter EmrE"/>
    <property type="match status" value="2"/>
</dbReference>
<reference evidence="8 9" key="1">
    <citation type="submission" date="2020-08" db="EMBL/GenBank/DDBJ databases">
        <title>Genomic Encyclopedia of Type Strains, Phase IV (KMG-IV): sequencing the most valuable type-strain genomes for metagenomic binning, comparative biology and taxonomic classification.</title>
        <authorList>
            <person name="Goeker M."/>
        </authorList>
    </citation>
    <scope>NUCLEOTIDE SEQUENCE [LARGE SCALE GENOMIC DNA]</scope>
    <source>
        <strain evidence="8 9">DSM 102189</strain>
    </source>
</reference>
<keyword evidence="4 6" id="KW-1133">Transmembrane helix</keyword>
<evidence type="ECO:0000256" key="5">
    <source>
        <dbReference type="ARBA" id="ARBA00023136"/>
    </source>
</evidence>
<evidence type="ECO:0000313" key="8">
    <source>
        <dbReference type="EMBL" id="MBB6229335.1"/>
    </source>
</evidence>
<evidence type="ECO:0000256" key="1">
    <source>
        <dbReference type="ARBA" id="ARBA00004141"/>
    </source>
</evidence>
<dbReference type="InterPro" id="IPR050638">
    <property type="entry name" value="AA-Vitamin_Transporters"/>
</dbReference>
<gene>
    <name evidence="8" type="ORF">FHS79_003536</name>
</gene>
<evidence type="ECO:0000256" key="3">
    <source>
        <dbReference type="ARBA" id="ARBA00022692"/>
    </source>
</evidence>
<keyword evidence="9" id="KW-1185">Reference proteome</keyword>
<name>A0A841LHP7_9SPHN</name>
<dbReference type="PANTHER" id="PTHR32322:SF2">
    <property type="entry name" value="EAMA DOMAIN-CONTAINING PROTEIN"/>
    <property type="match status" value="1"/>
</dbReference>
<dbReference type="AlphaFoldDB" id="A0A841LHP7"/>
<dbReference type="InterPro" id="IPR037185">
    <property type="entry name" value="EmrE-like"/>
</dbReference>
<comment type="caution">
    <text evidence="8">The sequence shown here is derived from an EMBL/GenBank/DDBJ whole genome shotgun (WGS) entry which is preliminary data.</text>
</comment>
<dbReference type="Pfam" id="PF00892">
    <property type="entry name" value="EamA"/>
    <property type="match status" value="1"/>
</dbReference>
<feature type="transmembrane region" description="Helical" evidence="6">
    <location>
        <begin position="56"/>
        <end position="75"/>
    </location>
</feature>
<accession>A0A841LHP7</accession>
<evidence type="ECO:0000259" key="7">
    <source>
        <dbReference type="Pfam" id="PF00892"/>
    </source>
</evidence>
<comment type="subcellular location">
    <subcellularLocation>
        <location evidence="1">Membrane</location>
        <topology evidence="1">Multi-pass membrane protein</topology>
    </subcellularLocation>
</comment>
<comment type="similarity">
    <text evidence="2">Belongs to the EamA transporter family.</text>
</comment>
<sequence length="210" mass="21389">MGVAVLVFFVHPVLIAIFAHLRGREQLTTTQMLAMLGVIGGLMAILLPGAETLDARGLGLAALAALGMCGVVLCAARAQEHASSVMVNLVSTAGSVLAFAILTAILGGWTTPREAAGWLGVVLAGFGIGVGLLAFLAALRRIGPVRASMLTIIEPLLGAALATLFLGERLGAVQWAGAAFMVAALVVFEAGARKVAHSRARGVASDVRGK</sequence>
<feature type="transmembrane region" description="Helical" evidence="6">
    <location>
        <begin position="172"/>
        <end position="192"/>
    </location>
</feature>
<feature type="domain" description="EamA" evidence="7">
    <location>
        <begin position="56"/>
        <end position="187"/>
    </location>
</feature>
<dbReference type="PANTHER" id="PTHR32322">
    <property type="entry name" value="INNER MEMBRANE TRANSPORTER"/>
    <property type="match status" value="1"/>
</dbReference>
<evidence type="ECO:0000256" key="2">
    <source>
        <dbReference type="ARBA" id="ARBA00007362"/>
    </source>
</evidence>
<feature type="transmembrane region" description="Helical" evidence="6">
    <location>
        <begin position="115"/>
        <end position="137"/>
    </location>
</feature>
<dbReference type="GO" id="GO:0016020">
    <property type="term" value="C:membrane"/>
    <property type="evidence" value="ECO:0007669"/>
    <property type="project" value="UniProtKB-SubCell"/>
</dbReference>
<organism evidence="8 9">
    <name type="scientific">Polymorphobacter multimanifer</name>
    <dbReference type="NCBI Taxonomy" id="1070431"/>
    <lineage>
        <taxon>Bacteria</taxon>
        <taxon>Pseudomonadati</taxon>
        <taxon>Pseudomonadota</taxon>
        <taxon>Alphaproteobacteria</taxon>
        <taxon>Sphingomonadales</taxon>
        <taxon>Sphingosinicellaceae</taxon>
        <taxon>Polymorphobacter</taxon>
    </lineage>
</organism>
<evidence type="ECO:0000313" key="9">
    <source>
        <dbReference type="Proteomes" id="UP000538147"/>
    </source>
</evidence>
<feature type="transmembrane region" description="Helical" evidence="6">
    <location>
        <begin position="87"/>
        <end position="109"/>
    </location>
</feature>
<feature type="transmembrane region" description="Helical" evidence="6">
    <location>
        <begin position="149"/>
        <end position="166"/>
    </location>
</feature>
<dbReference type="Proteomes" id="UP000538147">
    <property type="component" value="Unassembled WGS sequence"/>
</dbReference>
<feature type="transmembrane region" description="Helical" evidence="6">
    <location>
        <begin position="33"/>
        <end position="50"/>
    </location>
</feature>
<keyword evidence="5 6" id="KW-0472">Membrane</keyword>